<dbReference type="AlphaFoldDB" id="A0A1X3JE48"/>
<dbReference type="EMBL" id="ADJB01000070">
    <property type="protein sequence ID" value="OSL06371.1"/>
    <property type="molecule type" value="Genomic_DNA"/>
</dbReference>
<accession>A0A1X3JE48</accession>
<evidence type="ECO:0000313" key="1">
    <source>
        <dbReference type="EMBL" id="OSL06371.1"/>
    </source>
</evidence>
<name>A0A1X3JE48_ECOLX</name>
<proteinExistence type="predicted"/>
<dbReference type="Proteomes" id="UP000193045">
    <property type="component" value="Unassembled WGS sequence"/>
</dbReference>
<evidence type="ECO:0000313" key="2">
    <source>
        <dbReference type="Proteomes" id="UP000193045"/>
    </source>
</evidence>
<reference evidence="1 2" key="1">
    <citation type="submission" date="2010-04" db="EMBL/GenBank/DDBJ databases">
        <title>The Genome Sequence of Escherichia coli H386.</title>
        <authorList>
            <consortium name="The Broad Institute Genome Sequencing Platform"/>
            <consortium name="The Broad Institute Genome Sequencing Center for Infectious Disease"/>
            <person name="Feldgarden M."/>
            <person name="Gordon D.M."/>
            <person name="Johnson J.R."/>
            <person name="Johnston B.D."/>
            <person name="Young S."/>
            <person name="Zeng Q."/>
            <person name="Koehrsen M."/>
            <person name="Alvarado L."/>
            <person name="Berlin A.M."/>
            <person name="Borenstein D."/>
            <person name="Chapman S.B."/>
            <person name="Chen Z."/>
            <person name="Engels R."/>
            <person name="Freedman E."/>
            <person name="Gellesch M."/>
            <person name="Goldberg J."/>
            <person name="Griggs A."/>
            <person name="Gujja S."/>
            <person name="Heilman E.R."/>
            <person name="Heiman D.I."/>
            <person name="Hepburn T.A."/>
            <person name="Howarth C."/>
            <person name="Jen D."/>
            <person name="Larson L."/>
            <person name="Mehta T."/>
            <person name="Park D."/>
            <person name="Pearson M."/>
            <person name="Richards J."/>
            <person name="Roberts A."/>
            <person name="Saif S."/>
            <person name="Shea T.D."/>
            <person name="Shenoy N."/>
            <person name="Sisk P."/>
            <person name="Stolte C."/>
            <person name="Sykes S.N."/>
            <person name="Walk T."/>
            <person name="White J."/>
            <person name="Yandava C."/>
            <person name="Haas B."/>
            <person name="Henn M.R."/>
            <person name="Nusbaum C."/>
            <person name="Birren B."/>
        </authorList>
    </citation>
    <scope>NUCLEOTIDE SEQUENCE [LARGE SCALE GENOMIC DNA]</scope>
    <source>
        <strain evidence="1 2">H386</strain>
    </source>
</reference>
<protein>
    <submittedName>
        <fullName evidence="1">Uncharacterized protein</fullName>
    </submittedName>
</protein>
<organism evidence="1 2">
    <name type="scientific">Escherichia coli H386</name>
    <dbReference type="NCBI Taxonomy" id="656397"/>
    <lineage>
        <taxon>Bacteria</taxon>
        <taxon>Pseudomonadati</taxon>
        <taxon>Pseudomonadota</taxon>
        <taxon>Gammaproteobacteria</taxon>
        <taxon>Enterobacterales</taxon>
        <taxon>Enterobacteriaceae</taxon>
        <taxon>Escherichia</taxon>
    </lineage>
</organism>
<sequence>MVLSFSRNFKRSSNTQVISSRADYFLPFFIVLFCASRHKFLAFVIQAFNRIL</sequence>
<gene>
    <name evidence="1" type="ORF">ECVG_00163</name>
</gene>
<comment type="caution">
    <text evidence="1">The sequence shown here is derived from an EMBL/GenBank/DDBJ whole genome shotgun (WGS) entry which is preliminary data.</text>
</comment>